<dbReference type="Gene3D" id="2.70.210.12">
    <property type="entry name" value="GTP1/OBG domain"/>
    <property type="match status" value="1"/>
</dbReference>
<proteinExistence type="predicted"/>
<feature type="non-terminal residue" evidence="5">
    <location>
        <position position="149"/>
    </location>
</feature>
<organism evidence="5">
    <name type="scientific">marine sediment metagenome</name>
    <dbReference type="NCBI Taxonomy" id="412755"/>
    <lineage>
        <taxon>unclassified sequences</taxon>
        <taxon>metagenomes</taxon>
        <taxon>ecological metagenomes</taxon>
    </lineage>
</organism>
<evidence type="ECO:0000259" key="3">
    <source>
        <dbReference type="PROSITE" id="PS51710"/>
    </source>
</evidence>
<dbReference type="SUPFAM" id="SSF52540">
    <property type="entry name" value="P-loop containing nucleoside triphosphate hydrolases"/>
    <property type="match status" value="1"/>
</dbReference>
<dbReference type="PANTHER" id="PTHR11702">
    <property type="entry name" value="DEVELOPMENTALLY REGULATED GTP-BINDING PROTEIN-RELATED"/>
    <property type="match status" value="1"/>
</dbReference>
<dbReference type="Pfam" id="PF01018">
    <property type="entry name" value="GTP1_OBG"/>
    <property type="match status" value="1"/>
</dbReference>
<reference evidence="5" key="1">
    <citation type="journal article" date="2014" name="Front. Microbiol.">
        <title>High frequency of phylogenetically diverse reductive dehalogenase-homologous genes in deep subseafloor sedimentary metagenomes.</title>
        <authorList>
            <person name="Kawai M."/>
            <person name="Futagami T."/>
            <person name="Toyoda A."/>
            <person name="Takaki Y."/>
            <person name="Nishi S."/>
            <person name="Hori S."/>
            <person name="Arai W."/>
            <person name="Tsubouchi T."/>
            <person name="Morono Y."/>
            <person name="Uchiyama I."/>
            <person name="Ito T."/>
            <person name="Fujiyama A."/>
            <person name="Inagaki F."/>
            <person name="Takami H."/>
        </authorList>
    </citation>
    <scope>NUCLEOTIDE SEQUENCE</scope>
    <source>
        <strain evidence="5">Expedition CK06-06</strain>
    </source>
</reference>
<dbReference type="PRINTS" id="PR00326">
    <property type="entry name" value="GTP1OBG"/>
</dbReference>
<sequence length="149" mass="16036">SPFGKDVYIHVPLGVVVINGDRILGEILTHDQILLAAKGGKGGRGNYHFLTFTNQSPRYFEEGKEGEKKTLKIILKLISDIGLVGLPNSGKSTLLNAITNAQPKIGDYPFTTLNPNLGVLKNDFKNIVIADMPGIIKGAHNGKGLGLQF</sequence>
<dbReference type="PROSITE" id="PS00905">
    <property type="entry name" value="GTP1_OBG"/>
    <property type="match status" value="1"/>
</dbReference>
<dbReference type="SUPFAM" id="SSF82051">
    <property type="entry name" value="Obg GTP-binding protein N-terminal domain"/>
    <property type="match status" value="1"/>
</dbReference>
<comment type="caution">
    <text evidence="5">The sequence shown here is derived from an EMBL/GenBank/DDBJ whole genome shotgun (WGS) entry which is preliminary data.</text>
</comment>
<dbReference type="InterPro" id="IPR006074">
    <property type="entry name" value="GTP1-OBG_CS"/>
</dbReference>
<dbReference type="InterPro" id="IPR006169">
    <property type="entry name" value="GTP1_OBG_dom"/>
</dbReference>
<dbReference type="PROSITE" id="PS51883">
    <property type="entry name" value="OBG"/>
    <property type="match status" value="1"/>
</dbReference>
<feature type="domain" description="OBG-type G" evidence="3">
    <location>
        <begin position="79"/>
        <end position="149"/>
    </location>
</feature>
<dbReference type="AlphaFoldDB" id="X1LTT2"/>
<dbReference type="GO" id="GO:0005525">
    <property type="term" value="F:GTP binding"/>
    <property type="evidence" value="ECO:0007669"/>
    <property type="project" value="UniProtKB-KW"/>
</dbReference>
<dbReference type="Gene3D" id="3.40.50.300">
    <property type="entry name" value="P-loop containing nucleotide triphosphate hydrolases"/>
    <property type="match status" value="1"/>
</dbReference>
<dbReference type="PROSITE" id="PS51710">
    <property type="entry name" value="G_OBG"/>
    <property type="match status" value="1"/>
</dbReference>
<name>X1LTT2_9ZZZZ</name>
<feature type="domain" description="Obg" evidence="4">
    <location>
        <begin position="1"/>
        <end position="78"/>
    </location>
</feature>
<protein>
    <recommendedName>
        <fullName evidence="6">OBG-type G domain-containing protein</fullName>
    </recommendedName>
</protein>
<dbReference type="InterPro" id="IPR031167">
    <property type="entry name" value="G_OBG"/>
</dbReference>
<feature type="non-terminal residue" evidence="5">
    <location>
        <position position="1"/>
    </location>
</feature>
<evidence type="ECO:0000313" key="5">
    <source>
        <dbReference type="EMBL" id="GAI22483.1"/>
    </source>
</evidence>
<dbReference type="EMBL" id="BARV01013428">
    <property type="protein sequence ID" value="GAI22483.1"/>
    <property type="molecule type" value="Genomic_DNA"/>
</dbReference>
<evidence type="ECO:0000259" key="4">
    <source>
        <dbReference type="PROSITE" id="PS51883"/>
    </source>
</evidence>
<gene>
    <name evidence="5" type="ORF">S06H3_24252</name>
</gene>
<evidence type="ECO:0000256" key="1">
    <source>
        <dbReference type="ARBA" id="ARBA00022741"/>
    </source>
</evidence>
<evidence type="ECO:0008006" key="6">
    <source>
        <dbReference type="Google" id="ProtNLM"/>
    </source>
</evidence>
<keyword evidence="1" id="KW-0547">Nucleotide-binding</keyword>
<dbReference type="InterPro" id="IPR027417">
    <property type="entry name" value="P-loop_NTPase"/>
</dbReference>
<dbReference type="PANTHER" id="PTHR11702:SF31">
    <property type="entry name" value="MITOCHONDRIAL RIBOSOME-ASSOCIATED GTPASE 2"/>
    <property type="match status" value="1"/>
</dbReference>
<keyword evidence="2" id="KW-0342">GTP-binding</keyword>
<dbReference type="InterPro" id="IPR045086">
    <property type="entry name" value="OBG_GTPase"/>
</dbReference>
<dbReference type="GO" id="GO:0003924">
    <property type="term" value="F:GTPase activity"/>
    <property type="evidence" value="ECO:0007669"/>
    <property type="project" value="InterPro"/>
</dbReference>
<dbReference type="Pfam" id="PF01926">
    <property type="entry name" value="MMR_HSR1"/>
    <property type="match status" value="1"/>
</dbReference>
<accession>X1LTT2</accession>
<dbReference type="InterPro" id="IPR036726">
    <property type="entry name" value="GTP1_OBG_dom_sf"/>
</dbReference>
<evidence type="ECO:0000256" key="2">
    <source>
        <dbReference type="ARBA" id="ARBA00023134"/>
    </source>
</evidence>
<dbReference type="InterPro" id="IPR006073">
    <property type="entry name" value="GTP-bd"/>
</dbReference>